<dbReference type="Pfam" id="PF00929">
    <property type="entry name" value="RNase_T"/>
    <property type="match status" value="1"/>
</dbReference>
<dbReference type="InterPro" id="IPR036397">
    <property type="entry name" value="RNaseH_sf"/>
</dbReference>
<dbReference type="InterPro" id="IPR012337">
    <property type="entry name" value="RNaseH-like_sf"/>
</dbReference>
<gene>
    <name evidence="5" type="ORF">LEA_06967</name>
</gene>
<organism evidence="5">
    <name type="scientific">human gut metagenome</name>
    <dbReference type="NCBI Taxonomy" id="408170"/>
    <lineage>
        <taxon>unclassified sequences</taxon>
        <taxon>metagenomes</taxon>
        <taxon>organismal metagenomes</taxon>
    </lineage>
</organism>
<dbReference type="GO" id="GO:0003676">
    <property type="term" value="F:nucleic acid binding"/>
    <property type="evidence" value="ECO:0007669"/>
    <property type="project" value="InterPro"/>
</dbReference>
<dbReference type="AlphaFoldDB" id="K1TFX1"/>
<keyword evidence="3 5" id="KW-0269">Exonuclease</keyword>
<dbReference type="EMBL" id="AJWY01004573">
    <property type="protein sequence ID" value="EKC71997.1"/>
    <property type="molecule type" value="Genomic_DNA"/>
</dbReference>
<protein>
    <submittedName>
        <fullName evidence="5">Exonuclease family protein</fullName>
    </submittedName>
</protein>
<dbReference type="InterPro" id="IPR047201">
    <property type="entry name" value="ERI-1_3'hExo-like"/>
</dbReference>
<comment type="caution">
    <text evidence="5">The sequence shown here is derived from an EMBL/GenBank/DDBJ whole genome shotgun (WGS) entry which is preliminary data.</text>
</comment>
<sequence>MEERMEYIVLDLEWNQSNTGKEDAVEKLPFEIIEIGAIKLNNERVMVSEFNELIKPQVYHEMHKITSKLIHIQMQELERGRPFPEVGGNFVRWCGQEEYLFCTWGTLDLTELQRNMAYYEMPLLAPGPLPYLDVQKLFGSEAFLSRSAKSIT</sequence>
<dbReference type="Gene3D" id="3.30.420.10">
    <property type="entry name" value="Ribonuclease H-like superfamily/Ribonuclease H"/>
    <property type="match status" value="1"/>
</dbReference>
<evidence type="ECO:0000313" key="5">
    <source>
        <dbReference type="EMBL" id="EKC71997.1"/>
    </source>
</evidence>
<dbReference type="InterPro" id="IPR013520">
    <property type="entry name" value="Ribonucl_H"/>
</dbReference>
<accession>K1TFX1</accession>
<dbReference type="PANTHER" id="PTHR23044:SF61">
    <property type="entry name" value="3'-5' EXORIBONUCLEASE 1-RELATED"/>
    <property type="match status" value="1"/>
</dbReference>
<feature type="domain" description="Exonuclease" evidence="4">
    <location>
        <begin position="8"/>
        <end position="99"/>
    </location>
</feature>
<evidence type="ECO:0000256" key="2">
    <source>
        <dbReference type="ARBA" id="ARBA00022801"/>
    </source>
</evidence>
<keyword evidence="2" id="KW-0378">Hydrolase</keyword>
<proteinExistence type="predicted"/>
<evidence type="ECO:0000256" key="3">
    <source>
        <dbReference type="ARBA" id="ARBA00022839"/>
    </source>
</evidence>
<evidence type="ECO:0000259" key="4">
    <source>
        <dbReference type="Pfam" id="PF00929"/>
    </source>
</evidence>
<name>K1TFX1_9ZZZZ</name>
<reference evidence="5" key="1">
    <citation type="journal article" date="2013" name="Environ. Microbiol.">
        <title>Microbiota from the distal guts of lean and obese adolescents exhibit partial functional redundancy besides clear differences in community structure.</title>
        <authorList>
            <person name="Ferrer M."/>
            <person name="Ruiz A."/>
            <person name="Lanza F."/>
            <person name="Haange S.B."/>
            <person name="Oberbach A."/>
            <person name="Till H."/>
            <person name="Bargiela R."/>
            <person name="Campoy C."/>
            <person name="Segura M.T."/>
            <person name="Richter M."/>
            <person name="von Bergen M."/>
            <person name="Seifert J."/>
            <person name="Suarez A."/>
        </authorList>
    </citation>
    <scope>NUCLEOTIDE SEQUENCE</scope>
</reference>
<dbReference type="InterPro" id="IPR051274">
    <property type="entry name" value="3-5_Exoribonuclease"/>
</dbReference>
<dbReference type="GO" id="GO:0000175">
    <property type="term" value="F:3'-5'-RNA exonuclease activity"/>
    <property type="evidence" value="ECO:0007669"/>
    <property type="project" value="InterPro"/>
</dbReference>
<dbReference type="SUPFAM" id="SSF53098">
    <property type="entry name" value="Ribonuclease H-like"/>
    <property type="match status" value="1"/>
</dbReference>
<dbReference type="CDD" id="cd06133">
    <property type="entry name" value="ERI-1_3'hExo_like"/>
    <property type="match status" value="1"/>
</dbReference>
<evidence type="ECO:0000256" key="1">
    <source>
        <dbReference type="ARBA" id="ARBA00022722"/>
    </source>
</evidence>
<dbReference type="PANTHER" id="PTHR23044">
    <property type="entry name" value="3'-5' EXONUCLEASE ERI1-RELATED"/>
    <property type="match status" value="1"/>
</dbReference>
<keyword evidence="1" id="KW-0540">Nuclease</keyword>